<proteinExistence type="predicted"/>
<dbReference type="Pfam" id="PF13432">
    <property type="entry name" value="TPR_16"/>
    <property type="match status" value="1"/>
</dbReference>
<dbReference type="PANTHER" id="PTHR12558:SF13">
    <property type="entry name" value="CELL DIVISION CYCLE PROTEIN 27 HOMOLOG"/>
    <property type="match status" value="1"/>
</dbReference>
<evidence type="ECO:0000313" key="1">
    <source>
        <dbReference type="EMBL" id="SVC55230.1"/>
    </source>
</evidence>
<dbReference type="Gene3D" id="1.25.40.10">
    <property type="entry name" value="Tetratricopeptide repeat domain"/>
    <property type="match status" value="4"/>
</dbReference>
<dbReference type="SMART" id="SM00028">
    <property type="entry name" value="TPR"/>
    <property type="match status" value="7"/>
</dbReference>
<dbReference type="EMBL" id="UINC01097487">
    <property type="protein sequence ID" value="SVC55230.1"/>
    <property type="molecule type" value="Genomic_DNA"/>
</dbReference>
<gene>
    <name evidence="1" type="ORF">METZ01_LOCUS308084</name>
</gene>
<organism evidence="1">
    <name type="scientific">marine metagenome</name>
    <dbReference type="NCBI Taxonomy" id="408172"/>
    <lineage>
        <taxon>unclassified sequences</taxon>
        <taxon>metagenomes</taxon>
        <taxon>ecological metagenomes</taxon>
    </lineage>
</organism>
<reference evidence="1" key="1">
    <citation type="submission" date="2018-05" db="EMBL/GenBank/DDBJ databases">
        <authorList>
            <person name="Lanie J.A."/>
            <person name="Ng W.-L."/>
            <person name="Kazmierczak K.M."/>
            <person name="Andrzejewski T.M."/>
            <person name="Davidsen T.M."/>
            <person name="Wayne K.J."/>
            <person name="Tettelin H."/>
            <person name="Glass J.I."/>
            <person name="Rusch D."/>
            <person name="Podicherti R."/>
            <person name="Tsui H.-C.T."/>
            <person name="Winkler M.E."/>
        </authorList>
    </citation>
    <scope>NUCLEOTIDE SEQUENCE</scope>
</reference>
<dbReference type="PANTHER" id="PTHR12558">
    <property type="entry name" value="CELL DIVISION CYCLE 16,23,27"/>
    <property type="match status" value="1"/>
</dbReference>
<dbReference type="InterPro" id="IPR011990">
    <property type="entry name" value="TPR-like_helical_dom_sf"/>
</dbReference>
<dbReference type="Pfam" id="PF14559">
    <property type="entry name" value="TPR_19"/>
    <property type="match status" value="2"/>
</dbReference>
<dbReference type="AlphaFoldDB" id="A0A382N395"/>
<name>A0A382N395_9ZZZZ</name>
<sequence length="336" mass="37863">MRTILFFLTFTLAFSQDPETFFTTGEAQLSSGDLAGAESSFNAALKADPSFAPAYQGLSKLYLHKGDLKKANEYSIQAVQADEDFRDWATQIGKITEHVQNGNRNVQQGLHEEAIKEYDAIAQAHPYFPDAEFYKGLTRFRQKDIESAARHFSNALKIYPEHQKARKGLDNVTKQFLNAGNKSYKRGDLGKATSYYQKALEFDPNFYLAYFQLGVLQKKQGKSKTAIATLNKVLEIKPDHDKTWFTLGTAYESDGDVEDAIVHYNKAIEINPGYAKAYGNLGKLFTEKQEYRQAEDILKTVTQIDPGYADGFMRLGLLYVEQERYKDAAGNLAMAT</sequence>
<dbReference type="InterPro" id="IPR019734">
    <property type="entry name" value="TPR_rpt"/>
</dbReference>
<protein>
    <submittedName>
        <fullName evidence="1">Uncharacterized protein</fullName>
    </submittedName>
</protein>
<feature type="non-terminal residue" evidence="1">
    <location>
        <position position="336"/>
    </location>
</feature>
<dbReference type="Pfam" id="PF13431">
    <property type="entry name" value="TPR_17"/>
    <property type="match status" value="1"/>
</dbReference>
<dbReference type="SUPFAM" id="SSF48452">
    <property type="entry name" value="TPR-like"/>
    <property type="match status" value="2"/>
</dbReference>
<accession>A0A382N395</accession>